<dbReference type="OMA" id="CAKHERR"/>
<dbReference type="CTD" id="9824191"/>
<dbReference type="InParanoid" id="E3LZK5"/>
<dbReference type="RefSeq" id="XP_003110486.2">
    <property type="nucleotide sequence ID" value="XM_003110438.2"/>
</dbReference>
<dbReference type="Proteomes" id="UP000008281">
    <property type="component" value="Unassembled WGS sequence"/>
</dbReference>
<dbReference type="eggNOG" id="ENOG502RAXB">
    <property type="taxonomic scope" value="Eukaryota"/>
</dbReference>
<name>E3LZK5_CAERE</name>
<dbReference type="OrthoDB" id="5877392at2759"/>
<dbReference type="GeneID" id="9824191"/>
<gene>
    <name evidence="3" type="ORF">CRE_05493</name>
</gene>
<dbReference type="AlphaFoldDB" id="E3LZK5"/>
<evidence type="ECO:0000256" key="2">
    <source>
        <dbReference type="SAM" id="SignalP"/>
    </source>
</evidence>
<accession>E3LZK5</accession>
<organism evidence="4">
    <name type="scientific">Caenorhabditis remanei</name>
    <name type="common">Caenorhabditis vulgaris</name>
    <dbReference type="NCBI Taxonomy" id="31234"/>
    <lineage>
        <taxon>Eukaryota</taxon>
        <taxon>Metazoa</taxon>
        <taxon>Ecdysozoa</taxon>
        <taxon>Nematoda</taxon>
        <taxon>Chromadorea</taxon>
        <taxon>Rhabditida</taxon>
        <taxon>Rhabditina</taxon>
        <taxon>Rhabditomorpha</taxon>
        <taxon>Rhabditoidea</taxon>
        <taxon>Rhabditidae</taxon>
        <taxon>Peloderinae</taxon>
        <taxon>Caenorhabditis</taxon>
    </lineage>
</organism>
<feature type="signal peptide" evidence="2">
    <location>
        <begin position="1"/>
        <end position="19"/>
    </location>
</feature>
<feature type="compositionally biased region" description="Basic and acidic residues" evidence="1">
    <location>
        <begin position="35"/>
        <end position="70"/>
    </location>
</feature>
<feature type="chain" id="PRO_5003176019" evidence="2">
    <location>
        <begin position="20"/>
        <end position="261"/>
    </location>
</feature>
<feature type="region of interest" description="Disordered" evidence="1">
    <location>
        <begin position="31"/>
        <end position="122"/>
    </location>
</feature>
<proteinExistence type="predicted"/>
<dbReference type="HOGENOM" id="CLU_085836_0_0_1"/>
<reference evidence="3" key="1">
    <citation type="submission" date="2007-07" db="EMBL/GenBank/DDBJ databases">
        <title>PCAP assembly of the Caenorhabditis remanei genome.</title>
        <authorList>
            <consortium name="The Caenorhabditis remanei Sequencing Consortium"/>
            <person name="Wilson R.K."/>
        </authorList>
    </citation>
    <scope>NUCLEOTIDE SEQUENCE [LARGE SCALE GENOMIC DNA]</scope>
    <source>
        <strain evidence="3">PB4641</strain>
    </source>
</reference>
<feature type="region of interest" description="Disordered" evidence="1">
    <location>
        <begin position="198"/>
        <end position="228"/>
    </location>
</feature>
<evidence type="ECO:0000313" key="3">
    <source>
        <dbReference type="EMBL" id="EFO87779.1"/>
    </source>
</evidence>
<protein>
    <submittedName>
        <fullName evidence="3">Uncharacterized protein</fullName>
    </submittedName>
</protein>
<evidence type="ECO:0000256" key="1">
    <source>
        <dbReference type="SAM" id="MobiDB-lite"/>
    </source>
</evidence>
<dbReference type="EMBL" id="DS268420">
    <property type="protein sequence ID" value="EFO87779.1"/>
    <property type="molecule type" value="Genomic_DNA"/>
</dbReference>
<evidence type="ECO:0000313" key="4">
    <source>
        <dbReference type="Proteomes" id="UP000008281"/>
    </source>
</evidence>
<keyword evidence="4" id="KW-1185">Reference proteome</keyword>
<sequence>MIEIMCWLVMVVYLLPLCAKKKSETSLSKLSVNEGFERNRKNENKKKIIEEQKKEGQPDVKNKDENEKQKSGGRSKSKSKKEIIKSTLDGDTSSGKKKKESKVSKPAEEVQGDVKAGTTSGKEKIAALDGDVIPADLCGEMDKTINDSENPAVHDRVTRIAETDLIFDPKVVKYRGNVDEEKNKSEVEQLEKEMEAACAKHERRVRNKTRKSEESVKSVDTPVPTDRRVKMKPDACVLFETKEQLTDDEAIDRVEEDDKEQ</sequence>
<dbReference type="KEGG" id="crq:GCK72_018772"/>
<keyword evidence="2" id="KW-0732">Signal</keyword>